<sequence>MLVLKADMLANIQPGKGGACWSYRAVTSSARAAARRSQSSALALPLLREGRGGQGQQDLSGLSIEDLGRVASCEVGVLRSSSRPRSNPHSQCSRERHHLEYEVLHRFNCGLGMTI</sequence>
<keyword evidence="2" id="KW-1185">Reference proteome</keyword>
<organism evidence="1 2">
    <name type="scientific">Chionoecetes opilio</name>
    <name type="common">Atlantic snow crab</name>
    <name type="synonym">Cancer opilio</name>
    <dbReference type="NCBI Taxonomy" id="41210"/>
    <lineage>
        <taxon>Eukaryota</taxon>
        <taxon>Metazoa</taxon>
        <taxon>Ecdysozoa</taxon>
        <taxon>Arthropoda</taxon>
        <taxon>Crustacea</taxon>
        <taxon>Multicrustacea</taxon>
        <taxon>Malacostraca</taxon>
        <taxon>Eumalacostraca</taxon>
        <taxon>Eucarida</taxon>
        <taxon>Decapoda</taxon>
        <taxon>Pleocyemata</taxon>
        <taxon>Brachyura</taxon>
        <taxon>Eubrachyura</taxon>
        <taxon>Majoidea</taxon>
        <taxon>Majidae</taxon>
        <taxon>Chionoecetes</taxon>
    </lineage>
</organism>
<dbReference type="AlphaFoldDB" id="A0A8J5CJ40"/>
<proteinExistence type="predicted"/>
<name>A0A8J5CJ40_CHIOP</name>
<gene>
    <name evidence="1" type="ORF">GWK47_014072</name>
</gene>
<reference evidence="1" key="1">
    <citation type="submission" date="2020-07" db="EMBL/GenBank/DDBJ databases">
        <title>The High-quality genome of the commercially important snow crab, Chionoecetes opilio.</title>
        <authorList>
            <person name="Jeong J.-H."/>
            <person name="Ryu S."/>
        </authorList>
    </citation>
    <scope>NUCLEOTIDE SEQUENCE</scope>
    <source>
        <strain evidence="1">MADBK_172401_WGS</strain>
        <tissue evidence="1">Digestive gland</tissue>
    </source>
</reference>
<dbReference type="Proteomes" id="UP000770661">
    <property type="component" value="Unassembled WGS sequence"/>
</dbReference>
<evidence type="ECO:0000313" key="1">
    <source>
        <dbReference type="EMBL" id="KAG0714481.1"/>
    </source>
</evidence>
<protein>
    <submittedName>
        <fullName evidence="1">Uncharacterized protein</fullName>
    </submittedName>
</protein>
<accession>A0A8J5CJ40</accession>
<dbReference type="EMBL" id="JACEEZ010020501">
    <property type="protein sequence ID" value="KAG0714481.1"/>
    <property type="molecule type" value="Genomic_DNA"/>
</dbReference>
<comment type="caution">
    <text evidence="1">The sequence shown here is derived from an EMBL/GenBank/DDBJ whole genome shotgun (WGS) entry which is preliminary data.</text>
</comment>
<evidence type="ECO:0000313" key="2">
    <source>
        <dbReference type="Proteomes" id="UP000770661"/>
    </source>
</evidence>